<dbReference type="Proteomes" id="UP001597101">
    <property type="component" value="Unassembled WGS sequence"/>
</dbReference>
<sequence length="838" mass="88817">MRFALRELRGGLKGFYVFLACIALGVAAISGVNSVAQSITSGMIEEGRTLLGGDIAFTTSQRQLTPEERAFISARGTTTEAANMRAMARMPDGSDQTIIELKAVDSAWPRVGTFDASTPDATAKMQAGDAVAVDPILLERLNINVGDSIAIGRASFEVIATIANEPDRVSDNFAIGPKVLMSLASLDKAGLVQPGTIVRWTVRTQLPVNDQETIKRTIEEANEAFPQAGWRVRSSANAAPALTRNLNRFSQFLTLVGLTALIVGGVGVANAVRAFLETKQHVIASFKSLGAPAGFVFQVYLFQIMLLALVGIGIGLAFGTLMPIIAKVFLEGVVPIGSASPFQLPALLAATVFGVLTALAFALWPLAQARDIPATALFRNAARDSAPWPRPIFIVATVLIIAALVGLAVWQAADRNIAGTFLAGIGFSFILLRGVSWLIQFAARRVPTLRSTPWRLAVGNIHRPGALTPSVVLSLGLGLALLVSLALIDGNLRKQIGANLPQNAPDFFFVDIQSGEYQPFRTALDEVAPGSEVVGVPMLRGRIVSINDVPSSEIQAAEGGRWVLRGDRGITYSAKLPANSTLSQGTWWDENHTGENLVSFAAEEAGEVGVNVGDKIVINVLGREIEAKVANLRNVEWESMGINFVMVFSPNTFAGAPHAYLATLQIPEVEGVDATVRDGTILKQITTQFPTVTTVRVRDALDTVNALIGQLATAIRAAALLALAASVLVLGGALAAGNRARVHDAVVLKTLGATRRTLIGAYVLEYSLLGLATALFGLLAGGIAAWFVIAQIMGFSFTLLPEVAVFTIVVALVFTIGFGLIGTWRVLGQKAAPVLREL</sequence>
<evidence type="ECO:0000259" key="7">
    <source>
        <dbReference type="Pfam" id="PF02687"/>
    </source>
</evidence>
<comment type="caution">
    <text evidence="9">The sequence shown here is derived from an EMBL/GenBank/DDBJ whole genome shotgun (WGS) entry which is preliminary data.</text>
</comment>
<dbReference type="EMBL" id="JBHTJV010000009">
    <property type="protein sequence ID" value="MFD0916688.1"/>
    <property type="molecule type" value="Genomic_DNA"/>
</dbReference>
<feature type="transmembrane region" description="Helical" evidence="6">
    <location>
        <begin position="758"/>
        <end position="791"/>
    </location>
</feature>
<reference evidence="10" key="1">
    <citation type="journal article" date="2019" name="Int. J. Syst. Evol. Microbiol.">
        <title>The Global Catalogue of Microorganisms (GCM) 10K type strain sequencing project: providing services to taxonomists for standard genome sequencing and annotation.</title>
        <authorList>
            <consortium name="The Broad Institute Genomics Platform"/>
            <consortium name="The Broad Institute Genome Sequencing Center for Infectious Disease"/>
            <person name="Wu L."/>
            <person name="Ma J."/>
        </authorList>
    </citation>
    <scope>NUCLEOTIDE SEQUENCE [LARGE SCALE GENOMIC DNA]</scope>
    <source>
        <strain evidence="10">CCUG 60023</strain>
    </source>
</reference>
<dbReference type="Pfam" id="PF12704">
    <property type="entry name" value="MacB_PCD"/>
    <property type="match status" value="1"/>
</dbReference>
<feature type="domain" description="ABC3 transporter permease C-terminal" evidence="7">
    <location>
        <begin position="718"/>
        <end position="829"/>
    </location>
</feature>
<evidence type="ECO:0000256" key="3">
    <source>
        <dbReference type="ARBA" id="ARBA00022692"/>
    </source>
</evidence>
<feature type="transmembrane region" description="Helical" evidence="6">
    <location>
        <begin position="717"/>
        <end position="737"/>
    </location>
</feature>
<evidence type="ECO:0000259" key="8">
    <source>
        <dbReference type="Pfam" id="PF12704"/>
    </source>
</evidence>
<keyword evidence="5 6" id="KW-0472">Membrane</keyword>
<protein>
    <submittedName>
        <fullName evidence="9">ABC transporter permease</fullName>
    </submittedName>
</protein>
<feature type="transmembrane region" description="Helical" evidence="6">
    <location>
        <begin position="803"/>
        <end position="827"/>
    </location>
</feature>
<dbReference type="Pfam" id="PF02687">
    <property type="entry name" value="FtsX"/>
    <property type="match status" value="2"/>
</dbReference>
<feature type="transmembrane region" description="Helical" evidence="6">
    <location>
        <begin position="417"/>
        <end position="443"/>
    </location>
</feature>
<feature type="domain" description="MacB-like periplasmic core" evidence="8">
    <location>
        <begin position="19"/>
        <end position="209"/>
    </location>
</feature>
<name>A0ABW3FG55_9HYPH</name>
<feature type="transmembrane region" description="Helical" evidence="6">
    <location>
        <begin position="346"/>
        <end position="367"/>
    </location>
</feature>
<keyword evidence="3 6" id="KW-0812">Transmembrane</keyword>
<comment type="subcellular location">
    <subcellularLocation>
        <location evidence="1">Cell membrane</location>
        <topology evidence="1">Multi-pass membrane protein</topology>
    </subcellularLocation>
</comment>
<dbReference type="InterPro" id="IPR025857">
    <property type="entry name" value="MacB_PCD"/>
</dbReference>
<feature type="transmembrane region" description="Helical" evidence="6">
    <location>
        <begin position="12"/>
        <end position="32"/>
    </location>
</feature>
<dbReference type="PANTHER" id="PTHR30287:SF1">
    <property type="entry name" value="INNER MEMBRANE PROTEIN"/>
    <property type="match status" value="1"/>
</dbReference>
<proteinExistence type="predicted"/>
<evidence type="ECO:0000256" key="1">
    <source>
        <dbReference type="ARBA" id="ARBA00004651"/>
    </source>
</evidence>
<evidence type="ECO:0000256" key="4">
    <source>
        <dbReference type="ARBA" id="ARBA00022989"/>
    </source>
</evidence>
<dbReference type="InterPro" id="IPR038766">
    <property type="entry name" value="Membrane_comp_ABC_pdt"/>
</dbReference>
<feature type="transmembrane region" description="Helical" evidence="6">
    <location>
        <begin position="464"/>
        <end position="488"/>
    </location>
</feature>
<feature type="transmembrane region" description="Helical" evidence="6">
    <location>
        <begin position="252"/>
        <end position="276"/>
    </location>
</feature>
<evidence type="ECO:0000256" key="5">
    <source>
        <dbReference type="ARBA" id="ARBA00023136"/>
    </source>
</evidence>
<evidence type="ECO:0000256" key="2">
    <source>
        <dbReference type="ARBA" id="ARBA00022475"/>
    </source>
</evidence>
<accession>A0ABW3FG55</accession>
<evidence type="ECO:0000313" key="10">
    <source>
        <dbReference type="Proteomes" id="UP001597101"/>
    </source>
</evidence>
<organism evidence="9 10">
    <name type="scientific">Pseudahrensia aquimaris</name>
    <dbReference type="NCBI Taxonomy" id="744461"/>
    <lineage>
        <taxon>Bacteria</taxon>
        <taxon>Pseudomonadati</taxon>
        <taxon>Pseudomonadota</taxon>
        <taxon>Alphaproteobacteria</taxon>
        <taxon>Hyphomicrobiales</taxon>
        <taxon>Ahrensiaceae</taxon>
        <taxon>Pseudahrensia</taxon>
    </lineage>
</organism>
<evidence type="ECO:0000256" key="6">
    <source>
        <dbReference type="SAM" id="Phobius"/>
    </source>
</evidence>
<feature type="transmembrane region" description="Helical" evidence="6">
    <location>
        <begin position="388"/>
        <end position="411"/>
    </location>
</feature>
<feature type="transmembrane region" description="Helical" evidence="6">
    <location>
        <begin position="297"/>
        <end position="326"/>
    </location>
</feature>
<gene>
    <name evidence="9" type="ORF">ACFQ14_09740</name>
</gene>
<keyword evidence="2" id="KW-1003">Cell membrane</keyword>
<dbReference type="RefSeq" id="WP_377212943.1">
    <property type="nucleotide sequence ID" value="NZ_JBHTJV010000009.1"/>
</dbReference>
<feature type="domain" description="ABC3 transporter permease C-terminal" evidence="7">
    <location>
        <begin position="256"/>
        <end position="371"/>
    </location>
</feature>
<evidence type="ECO:0000313" key="9">
    <source>
        <dbReference type="EMBL" id="MFD0916688.1"/>
    </source>
</evidence>
<dbReference type="PANTHER" id="PTHR30287">
    <property type="entry name" value="MEMBRANE COMPONENT OF PREDICTED ABC SUPERFAMILY METABOLITE UPTAKE TRANSPORTER"/>
    <property type="match status" value="1"/>
</dbReference>
<dbReference type="InterPro" id="IPR003838">
    <property type="entry name" value="ABC3_permease_C"/>
</dbReference>
<keyword evidence="10" id="KW-1185">Reference proteome</keyword>
<keyword evidence="4 6" id="KW-1133">Transmembrane helix</keyword>